<evidence type="ECO:0000256" key="3">
    <source>
        <dbReference type="ARBA" id="ARBA00022679"/>
    </source>
</evidence>
<dbReference type="EMBL" id="JAADYS010001639">
    <property type="protein sequence ID" value="KAF4461857.1"/>
    <property type="molecule type" value="Genomic_DNA"/>
</dbReference>
<evidence type="ECO:0000256" key="1">
    <source>
        <dbReference type="ARBA" id="ARBA00012513"/>
    </source>
</evidence>
<dbReference type="GO" id="GO:0005524">
    <property type="term" value="F:ATP binding"/>
    <property type="evidence" value="ECO:0007669"/>
    <property type="project" value="UniProtKB-UniRule"/>
</dbReference>
<evidence type="ECO:0000256" key="9">
    <source>
        <dbReference type="PROSITE-ProRule" id="PRU10141"/>
    </source>
</evidence>
<accession>A0A8H4L2P9</accession>
<protein>
    <recommendedName>
        <fullName evidence="1">non-specific serine/threonine protein kinase</fullName>
        <ecNumber evidence="1">2.7.11.1</ecNumber>
    </recommendedName>
</protein>
<feature type="region of interest" description="Disordered" evidence="10">
    <location>
        <begin position="94"/>
        <end position="115"/>
    </location>
</feature>
<feature type="region of interest" description="Disordered" evidence="10">
    <location>
        <begin position="20"/>
        <end position="49"/>
    </location>
</feature>
<evidence type="ECO:0000256" key="10">
    <source>
        <dbReference type="SAM" id="MobiDB-lite"/>
    </source>
</evidence>
<evidence type="ECO:0000313" key="14">
    <source>
        <dbReference type="Proteomes" id="UP000554235"/>
    </source>
</evidence>
<feature type="compositionally biased region" description="Polar residues" evidence="10">
    <location>
        <begin position="175"/>
        <end position="194"/>
    </location>
</feature>
<dbReference type="PANTHER" id="PTHR24356:SF400">
    <property type="entry name" value="SERINE_THREONINE-PROTEIN KINASE CBK1"/>
    <property type="match status" value="1"/>
</dbReference>
<dbReference type="InterPro" id="IPR017441">
    <property type="entry name" value="Protein_kinase_ATP_BS"/>
</dbReference>
<dbReference type="InterPro" id="IPR000961">
    <property type="entry name" value="AGC-kinase_C"/>
</dbReference>
<evidence type="ECO:0000256" key="6">
    <source>
        <dbReference type="ARBA" id="ARBA00022840"/>
    </source>
</evidence>
<dbReference type="InterPro" id="IPR011009">
    <property type="entry name" value="Kinase-like_dom_sf"/>
</dbReference>
<keyword evidence="3" id="KW-0808">Transferase</keyword>
<dbReference type="Proteomes" id="UP000554235">
    <property type="component" value="Unassembled WGS sequence"/>
</dbReference>
<sequence length="780" mass="88121">MGATSLQKANCQLIRLSSYDSKNTIGSSPESDSNAEENPDGQPVLKLRHTGSKVWKDIRGAIKAIGRSSRSVIDGSGDWNMLPEHSSNTVAATQYAVQPDTRETHSKRTTKGTSAKELIRKLRLNPAALASNSTLLVRNPSRRARSSLRTLNNAQSSELDSPPSSGASGKFSPTADDSTTKTSVDSRISQLNKETSNKRNSRRNPWTRSSPEGRALSTIPEAGVVLARPSIATVERASAAKIFLETHFNELLYKADGRDMRRQCLESQLRSCLYLTPEQKQVIRASNNIQETYHLRELRMIKSKALSCSGEKDASLSPDNYEPLQILGKGSFGVVRLVREKPVEGHAFPGQVYAMKVIRKSEMLRNSQEGHLRAERDFLVASKGSQWAVPLIASFQDVANLYLVMEYMPGGDFLGLLIRQNILQEHVAQFYIAEMILAVEEAHRLNFIHRDIKPDNFLISASGHLKISDFGLAFDAHWSHDAAYYNCHRYSLVRRLGININGDEADQKSSKDILKQFEWYQSLVSGLDRHGKYSLAKDEDLQSLIGWRNRHGNRTAARSVVGTSQYMAPEVVLGQQYQMKYRAPFDGSRSTDYSGQYVFPNDAEDIKAHKWFRNLPWDRLQSMPPPFMPHLKSDDDAHYFDESEPLDDWSESVPSGVFLGSEDVRGLLCGFEIHVQEKAMELIKKPFDMAKLRGIDRDLDASTDLQPNEKFVLKQFVRFYGHKERKRPRDMLLRDKDTKRVVMEIRKETAFMGYTWRRMRPGGYVAPRATNLRNETPASS</sequence>
<evidence type="ECO:0000256" key="5">
    <source>
        <dbReference type="ARBA" id="ARBA00022777"/>
    </source>
</evidence>
<gene>
    <name evidence="13" type="ORF">FALBO_11343</name>
</gene>
<feature type="compositionally biased region" description="Polar residues" evidence="10">
    <location>
        <begin position="20"/>
        <end position="32"/>
    </location>
</feature>
<evidence type="ECO:0000259" key="12">
    <source>
        <dbReference type="PROSITE" id="PS51285"/>
    </source>
</evidence>
<dbReference type="SMART" id="SM00133">
    <property type="entry name" value="S_TK_X"/>
    <property type="match status" value="1"/>
</dbReference>
<evidence type="ECO:0000256" key="7">
    <source>
        <dbReference type="ARBA" id="ARBA00047899"/>
    </source>
</evidence>
<keyword evidence="4 9" id="KW-0547">Nucleotide-binding</keyword>
<dbReference type="OrthoDB" id="3638488at2759"/>
<comment type="catalytic activity">
    <reaction evidence="7">
        <text>L-threonyl-[protein] + ATP = O-phospho-L-threonyl-[protein] + ADP + H(+)</text>
        <dbReference type="Rhea" id="RHEA:46608"/>
        <dbReference type="Rhea" id="RHEA-COMP:11060"/>
        <dbReference type="Rhea" id="RHEA-COMP:11605"/>
        <dbReference type="ChEBI" id="CHEBI:15378"/>
        <dbReference type="ChEBI" id="CHEBI:30013"/>
        <dbReference type="ChEBI" id="CHEBI:30616"/>
        <dbReference type="ChEBI" id="CHEBI:61977"/>
        <dbReference type="ChEBI" id="CHEBI:456216"/>
        <dbReference type="EC" id="2.7.11.1"/>
    </reaction>
</comment>
<comment type="caution">
    <text evidence="13">The sequence shown here is derived from an EMBL/GenBank/DDBJ whole genome shotgun (WGS) entry which is preliminary data.</text>
</comment>
<keyword evidence="6 9" id="KW-0067">ATP-binding</keyword>
<dbReference type="PROSITE" id="PS00108">
    <property type="entry name" value="PROTEIN_KINASE_ST"/>
    <property type="match status" value="1"/>
</dbReference>
<dbReference type="Gene3D" id="1.10.510.10">
    <property type="entry name" value="Transferase(Phosphotransferase) domain 1"/>
    <property type="match status" value="2"/>
</dbReference>
<evidence type="ECO:0000256" key="4">
    <source>
        <dbReference type="ARBA" id="ARBA00022741"/>
    </source>
</evidence>
<dbReference type="PROSITE" id="PS51285">
    <property type="entry name" value="AGC_KINASE_CTER"/>
    <property type="match status" value="1"/>
</dbReference>
<keyword evidence="2" id="KW-0723">Serine/threonine-protein kinase</keyword>
<dbReference type="InterPro" id="IPR050236">
    <property type="entry name" value="Ser_Thr_kinase_AGC"/>
</dbReference>
<feature type="region of interest" description="Disordered" evidence="10">
    <location>
        <begin position="135"/>
        <end position="215"/>
    </location>
</feature>
<dbReference type="Gene3D" id="3.30.200.20">
    <property type="entry name" value="Phosphorylase Kinase, domain 1"/>
    <property type="match status" value="2"/>
</dbReference>
<dbReference type="AlphaFoldDB" id="A0A8H4L2P9"/>
<feature type="compositionally biased region" description="Polar residues" evidence="10">
    <location>
        <begin position="147"/>
        <end position="167"/>
    </location>
</feature>
<dbReference type="EC" id="2.7.11.1" evidence="1"/>
<dbReference type="SUPFAM" id="SSF56112">
    <property type="entry name" value="Protein kinase-like (PK-like)"/>
    <property type="match status" value="1"/>
</dbReference>
<dbReference type="PROSITE" id="PS50011">
    <property type="entry name" value="PROTEIN_KINASE_DOM"/>
    <property type="match status" value="1"/>
</dbReference>
<dbReference type="GO" id="GO:0035556">
    <property type="term" value="P:intracellular signal transduction"/>
    <property type="evidence" value="ECO:0007669"/>
    <property type="project" value="TreeGrafter"/>
</dbReference>
<dbReference type="Pfam" id="PF00069">
    <property type="entry name" value="Pkinase"/>
    <property type="match status" value="1"/>
</dbReference>
<feature type="domain" description="Protein kinase" evidence="11">
    <location>
        <begin position="321"/>
        <end position="752"/>
    </location>
</feature>
<evidence type="ECO:0000256" key="8">
    <source>
        <dbReference type="ARBA" id="ARBA00048679"/>
    </source>
</evidence>
<dbReference type="GO" id="GO:0004674">
    <property type="term" value="F:protein serine/threonine kinase activity"/>
    <property type="evidence" value="ECO:0007669"/>
    <property type="project" value="UniProtKB-KW"/>
</dbReference>
<proteinExistence type="predicted"/>
<feature type="domain" description="AGC-kinase C-terminal" evidence="12">
    <location>
        <begin position="613"/>
        <end position="683"/>
    </location>
</feature>
<keyword evidence="14" id="KW-1185">Reference proteome</keyword>
<organism evidence="13 14">
    <name type="scientific">Fusarium albosuccineum</name>
    <dbReference type="NCBI Taxonomy" id="1237068"/>
    <lineage>
        <taxon>Eukaryota</taxon>
        <taxon>Fungi</taxon>
        <taxon>Dikarya</taxon>
        <taxon>Ascomycota</taxon>
        <taxon>Pezizomycotina</taxon>
        <taxon>Sordariomycetes</taxon>
        <taxon>Hypocreomycetidae</taxon>
        <taxon>Hypocreales</taxon>
        <taxon>Nectriaceae</taxon>
        <taxon>Fusarium</taxon>
        <taxon>Fusarium decemcellulare species complex</taxon>
    </lineage>
</organism>
<feature type="binding site" evidence="9">
    <location>
        <position position="360"/>
    </location>
    <ligand>
        <name>ATP</name>
        <dbReference type="ChEBI" id="CHEBI:30616"/>
    </ligand>
</feature>
<dbReference type="PROSITE" id="PS00107">
    <property type="entry name" value="PROTEIN_KINASE_ATP"/>
    <property type="match status" value="1"/>
</dbReference>
<evidence type="ECO:0000313" key="13">
    <source>
        <dbReference type="EMBL" id="KAF4461857.1"/>
    </source>
</evidence>
<dbReference type="SMART" id="SM00220">
    <property type="entry name" value="S_TKc"/>
    <property type="match status" value="1"/>
</dbReference>
<evidence type="ECO:0000256" key="2">
    <source>
        <dbReference type="ARBA" id="ARBA00022527"/>
    </source>
</evidence>
<evidence type="ECO:0000259" key="11">
    <source>
        <dbReference type="PROSITE" id="PS50011"/>
    </source>
</evidence>
<dbReference type="InterPro" id="IPR008271">
    <property type="entry name" value="Ser/Thr_kinase_AS"/>
</dbReference>
<dbReference type="PANTHER" id="PTHR24356">
    <property type="entry name" value="SERINE/THREONINE-PROTEIN KINASE"/>
    <property type="match status" value="1"/>
</dbReference>
<name>A0A8H4L2P9_9HYPO</name>
<reference evidence="13 14" key="1">
    <citation type="submission" date="2020-01" db="EMBL/GenBank/DDBJ databases">
        <title>Identification and distribution of gene clusters putatively required for synthesis of sphingolipid metabolism inhibitors in phylogenetically diverse species of the filamentous fungus Fusarium.</title>
        <authorList>
            <person name="Kim H.-S."/>
            <person name="Busman M."/>
            <person name="Brown D.W."/>
            <person name="Divon H."/>
            <person name="Uhlig S."/>
            <person name="Proctor R.H."/>
        </authorList>
    </citation>
    <scope>NUCLEOTIDE SEQUENCE [LARGE SCALE GENOMIC DNA]</scope>
    <source>
        <strain evidence="13 14">NRRL 20459</strain>
    </source>
</reference>
<comment type="catalytic activity">
    <reaction evidence="8">
        <text>L-seryl-[protein] + ATP = O-phospho-L-seryl-[protein] + ADP + H(+)</text>
        <dbReference type="Rhea" id="RHEA:17989"/>
        <dbReference type="Rhea" id="RHEA-COMP:9863"/>
        <dbReference type="Rhea" id="RHEA-COMP:11604"/>
        <dbReference type="ChEBI" id="CHEBI:15378"/>
        <dbReference type="ChEBI" id="CHEBI:29999"/>
        <dbReference type="ChEBI" id="CHEBI:30616"/>
        <dbReference type="ChEBI" id="CHEBI:83421"/>
        <dbReference type="ChEBI" id="CHEBI:456216"/>
        <dbReference type="EC" id="2.7.11.1"/>
    </reaction>
</comment>
<dbReference type="InterPro" id="IPR000719">
    <property type="entry name" value="Prot_kinase_dom"/>
</dbReference>
<keyword evidence="5 13" id="KW-0418">Kinase</keyword>